<dbReference type="EMBL" id="BOOC01000020">
    <property type="protein sequence ID" value="GIH41219.1"/>
    <property type="molecule type" value="Genomic_DNA"/>
</dbReference>
<sequence>MLICTAAAALAAALFAGPLGAAGNGPSGDASGSLPQDAAPYSETPYSEAPYSEDPYAPADPSAADPGPVDAQAADPEPVNATTGTPEISQPAATQAPPATTTSYVPRPAATPKVIHKIIKGKNGIPHEILVVPIPADPGQKGPVPVAMPDLGYQAFHSRSKLRRPEHKARNAGKGHGRRTNRGKARDRGRGAGSQTDL</sequence>
<feature type="region of interest" description="Disordered" evidence="1">
    <location>
        <begin position="141"/>
        <end position="198"/>
    </location>
</feature>
<keyword evidence="4" id="KW-1185">Reference proteome</keyword>
<feature type="signal peptide" evidence="2">
    <location>
        <begin position="1"/>
        <end position="21"/>
    </location>
</feature>
<evidence type="ECO:0000313" key="4">
    <source>
        <dbReference type="Proteomes" id="UP000603904"/>
    </source>
</evidence>
<evidence type="ECO:0000256" key="2">
    <source>
        <dbReference type="SAM" id="SignalP"/>
    </source>
</evidence>
<evidence type="ECO:0000256" key="1">
    <source>
        <dbReference type="SAM" id="MobiDB-lite"/>
    </source>
</evidence>
<feature type="chain" id="PRO_5047403860" evidence="2">
    <location>
        <begin position="22"/>
        <end position="198"/>
    </location>
</feature>
<dbReference type="RefSeq" id="WP_204058576.1">
    <property type="nucleotide sequence ID" value="NZ_BAAAGP010000012.1"/>
</dbReference>
<accession>A0ABQ4G2F6</accession>
<evidence type="ECO:0000313" key="3">
    <source>
        <dbReference type="EMBL" id="GIH41219.1"/>
    </source>
</evidence>
<feature type="compositionally biased region" description="Low complexity" evidence="1">
    <location>
        <begin position="54"/>
        <end position="71"/>
    </location>
</feature>
<feature type="compositionally biased region" description="Basic residues" evidence="1">
    <location>
        <begin position="158"/>
        <end position="183"/>
    </location>
</feature>
<feature type="compositionally biased region" description="Low complexity" evidence="1">
    <location>
        <begin position="90"/>
        <end position="102"/>
    </location>
</feature>
<keyword evidence="2" id="KW-0732">Signal</keyword>
<feature type="region of interest" description="Disordered" evidence="1">
    <location>
        <begin position="18"/>
        <end position="108"/>
    </location>
</feature>
<name>A0ABQ4G2F6_9ACTN</name>
<comment type="caution">
    <text evidence="3">The sequence shown here is derived from an EMBL/GenBank/DDBJ whole genome shotgun (WGS) entry which is preliminary data.</text>
</comment>
<organism evidence="3 4">
    <name type="scientific">Microbispora corallina</name>
    <dbReference type="NCBI Taxonomy" id="83302"/>
    <lineage>
        <taxon>Bacteria</taxon>
        <taxon>Bacillati</taxon>
        <taxon>Actinomycetota</taxon>
        <taxon>Actinomycetes</taxon>
        <taxon>Streptosporangiales</taxon>
        <taxon>Streptosporangiaceae</taxon>
        <taxon>Microbispora</taxon>
    </lineage>
</organism>
<proteinExistence type="predicted"/>
<gene>
    <name evidence="3" type="ORF">Mco01_42190</name>
</gene>
<reference evidence="3 4" key="1">
    <citation type="submission" date="2021-01" db="EMBL/GenBank/DDBJ databases">
        <title>Whole genome shotgun sequence of Microbispora corallina NBRC 16416.</title>
        <authorList>
            <person name="Komaki H."/>
            <person name="Tamura T."/>
        </authorList>
    </citation>
    <scope>NUCLEOTIDE SEQUENCE [LARGE SCALE GENOMIC DNA]</scope>
    <source>
        <strain evidence="3 4">NBRC 16416</strain>
    </source>
</reference>
<dbReference type="Proteomes" id="UP000603904">
    <property type="component" value="Unassembled WGS sequence"/>
</dbReference>
<protein>
    <submittedName>
        <fullName evidence="3">Uncharacterized protein</fullName>
    </submittedName>
</protein>